<dbReference type="RefSeq" id="WP_138396813.1">
    <property type="nucleotide sequence ID" value="NZ_CP071458.1"/>
</dbReference>
<name>A0A9Q3MBJ7_9HYPH</name>
<dbReference type="Proteomes" id="UP000749740">
    <property type="component" value="Unassembled WGS sequence"/>
</dbReference>
<protein>
    <submittedName>
        <fullName evidence="1">Uncharacterized protein</fullName>
    </submittedName>
</protein>
<proteinExistence type="predicted"/>
<sequence>MTRCSKSLLSASAREEVQHYESVHGKGNLNFFRYLFGGVEAGYDKIRHLLKNVGLSEDNIKTLVSTIADMADRIAQSINTGNDYSVAGELKISTIQGKVISGKNMIQYRVLANKGTAGSDGATAPANVEAILCGRAGHRLP</sequence>
<dbReference type="Proteomes" id="UP000770629">
    <property type="component" value="Unassembled WGS sequence"/>
</dbReference>
<reference evidence="1 4" key="1">
    <citation type="submission" date="2020-04" db="EMBL/GenBank/DDBJ databases">
        <title>Global-level population genomics: horizontal gene transfer, symbiosis and evolution in Rhizobia.</title>
        <authorList>
            <person name="Gai Y."/>
        </authorList>
    </citation>
    <scope>NUCLEOTIDE SEQUENCE</scope>
    <source>
        <strain evidence="2 4">BLR33</strain>
        <strain evidence="1">BLR57</strain>
    </source>
</reference>
<dbReference type="EMBL" id="JABDYC010000008">
    <property type="protein sequence ID" value="MBX5025418.1"/>
    <property type="molecule type" value="Genomic_DNA"/>
</dbReference>
<accession>A0A9Q3MBJ7</accession>
<keyword evidence="4" id="KW-1185">Reference proteome</keyword>
<organism evidence="1 3">
    <name type="scientific">Rhizobium lentis</name>
    <dbReference type="NCBI Taxonomy" id="1138194"/>
    <lineage>
        <taxon>Bacteria</taxon>
        <taxon>Pseudomonadati</taxon>
        <taxon>Pseudomonadota</taxon>
        <taxon>Alphaproteobacteria</taxon>
        <taxon>Hyphomicrobiales</taxon>
        <taxon>Rhizobiaceae</taxon>
        <taxon>Rhizobium/Agrobacterium group</taxon>
        <taxon>Rhizobium</taxon>
    </lineage>
</organism>
<evidence type="ECO:0000313" key="4">
    <source>
        <dbReference type="Proteomes" id="UP000770629"/>
    </source>
</evidence>
<gene>
    <name evidence="2" type="ORF">HJB60_32370</name>
    <name evidence="1" type="ORF">HJB63_23045</name>
</gene>
<comment type="caution">
    <text evidence="1">The sequence shown here is derived from an EMBL/GenBank/DDBJ whole genome shotgun (WGS) entry which is preliminary data.</text>
</comment>
<dbReference type="GeneID" id="66144051"/>
<dbReference type="AlphaFoldDB" id="A0A9Q3MBJ7"/>
<evidence type="ECO:0000313" key="2">
    <source>
        <dbReference type="EMBL" id="MBX5093808.1"/>
    </source>
</evidence>
<evidence type="ECO:0000313" key="1">
    <source>
        <dbReference type="EMBL" id="MBX5025418.1"/>
    </source>
</evidence>
<evidence type="ECO:0000313" key="3">
    <source>
        <dbReference type="Proteomes" id="UP000749740"/>
    </source>
</evidence>
<dbReference type="EMBL" id="JABDYF010000022">
    <property type="protein sequence ID" value="MBX5093808.1"/>
    <property type="molecule type" value="Genomic_DNA"/>
</dbReference>